<evidence type="ECO:0000313" key="4">
    <source>
        <dbReference type="Proteomes" id="UP000306631"/>
    </source>
</evidence>
<accession>A0A4S2D5K8</accession>
<dbReference type="Pfam" id="PF10741">
    <property type="entry name" value="T2SSM_b"/>
    <property type="match status" value="1"/>
</dbReference>
<keyword evidence="2" id="KW-0472">Membrane</keyword>
<dbReference type="RefSeq" id="WP_136003626.1">
    <property type="nucleotide sequence ID" value="NZ_SRYW01000003.1"/>
</dbReference>
<dbReference type="EMBL" id="SRYW01000003">
    <property type="protein sequence ID" value="TGY35903.1"/>
    <property type="molecule type" value="Genomic_DNA"/>
</dbReference>
<proteinExistence type="predicted"/>
<reference evidence="3 4" key="1">
    <citation type="submission" date="2019-04" db="EMBL/GenBank/DDBJ databases">
        <title>Microbes associate with the intestines of laboratory mice.</title>
        <authorList>
            <person name="Navarre W."/>
            <person name="Wong E."/>
            <person name="Huang K."/>
            <person name="Tropini C."/>
            <person name="Ng K."/>
            <person name="Yu B."/>
        </authorList>
    </citation>
    <scope>NUCLEOTIDE SEQUENCE [LARGE SCALE GENOMIC DNA]</scope>
    <source>
        <strain evidence="3 4">NM62_B4-13</strain>
    </source>
</reference>
<dbReference type="OrthoDB" id="5767259at2"/>
<name>A0A4S2D5K8_STEMA</name>
<feature type="region of interest" description="Disordered" evidence="1">
    <location>
        <begin position="231"/>
        <end position="252"/>
    </location>
</feature>
<comment type="caution">
    <text evidence="3">The sequence shown here is derived from an EMBL/GenBank/DDBJ whole genome shotgun (WGS) entry which is preliminary data.</text>
</comment>
<feature type="transmembrane region" description="Helical" evidence="2">
    <location>
        <begin position="12"/>
        <end position="33"/>
    </location>
</feature>
<keyword evidence="2" id="KW-0812">Transmembrane</keyword>
<protein>
    <submittedName>
        <fullName evidence="3">General secretion pathway protein GspM</fullName>
    </submittedName>
</protein>
<dbReference type="AlphaFoldDB" id="A0A4S2D5K8"/>
<keyword evidence="2" id="KW-1133">Transmembrane helix</keyword>
<evidence type="ECO:0000256" key="1">
    <source>
        <dbReference type="SAM" id="MobiDB-lite"/>
    </source>
</evidence>
<dbReference type="NCBIfam" id="NF040576">
    <property type="entry name" value="T2SS_GspM_XpsM"/>
    <property type="match status" value="1"/>
</dbReference>
<sequence length="252" mass="26385">MAQPTTRRDRWLALALLIAVIGVAYLLLVHPWFTQPLRAIDADIAGLQERQQRVQAQLQQRTQVAQGLAQARAALQGRPGFLREATAESAAAALSTRLQDAVASASPGNRSCTISNRSPLPDTTPDARFARVALQVRLRCGIPEMAAVLHTLETGTPRLFIDNLNLLAQRFQQSPSETGTGLDVSFELVGYLDDTATDGIAQAPVAADAAGAAASAAAVAAPSMGDAMAMPAAPMDADGGDAVPDEEGAHEN</sequence>
<evidence type="ECO:0000256" key="2">
    <source>
        <dbReference type="SAM" id="Phobius"/>
    </source>
</evidence>
<gene>
    <name evidence="3" type="ORF">E5352_04640</name>
</gene>
<feature type="compositionally biased region" description="Low complexity" evidence="1">
    <location>
        <begin position="231"/>
        <end position="242"/>
    </location>
</feature>
<dbReference type="InterPro" id="IPR034756">
    <property type="entry name" value="T2SSM_b"/>
</dbReference>
<dbReference type="Proteomes" id="UP000306631">
    <property type="component" value="Unassembled WGS sequence"/>
</dbReference>
<organism evidence="3 4">
    <name type="scientific">Stenotrophomonas maltophilia</name>
    <name type="common">Pseudomonas maltophilia</name>
    <name type="synonym">Xanthomonas maltophilia</name>
    <dbReference type="NCBI Taxonomy" id="40324"/>
    <lineage>
        <taxon>Bacteria</taxon>
        <taxon>Pseudomonadati</taxon>
        <taxon>Pseudomonadota</taxon>
        <taxon>Gammaproteobacteria</taxon>
        <taxon>Lysobacterales</taxon>
        <taxon>Lysobacteraceae</taxon>
        <taxon>Stenotrophomonas</taxon>
        <taxon>Stenotrophomonas maltophilia group</taxon>
    </lineage>
</organism>
<evidence type="ECO:0000313" key="3">
    <source>
        <dbReference type="EMBL" id="TGY35903.1"/>
    </source>
</evidence>